<dbReference type="AlphaFoldDB" id="A0AAN7FA30"/>
<dbReference type="Pfam" id="PF01657">
    <property type="entry name" value="Stress-antifung"/>
    <property type="match status" value="2"/>
</dbReference>
<dbReference type="PROSITE" id="PS50011">
    <property type="entry name" value="PROTEIN_KINASE_DOM"/>
    <property type="match status" value="1"/>
</dbReference>
<proteinExistence type="inferred from homology"/>
<evidence type="ECO:0000256" key="6">
    <source>
        <dbReference type="SAM" id="SignalP"/>
    </source>
</evidence>
<evidence type="ECO:0000259" key="7">
    <source>
        <dbReference type="PROSITE" id="PS50011"/>
    </source>
</evidence>
<comment type="similarity">
    <text evidence="5">Belongs to the cysteine-rich repeat secretory protein family.</text>
</comment>
<keyword evidence="3 6" id="KW-0732">Signal</keyword>
<dbReference type="Gene3D" id="3.30.200.20">
    <property type="entry name" value="Phosphorylase Kinase, domain 1"/>
    <property type="match status" value="1"/>
</dbReference>
<comment type="caution">
    <text evidence="9">The sequence shown here is derived from an EMBL/GenBank/DDBJ whole genome shotgun (WGS) entry which is preliminary data.</text>
</comment>
<dbReference type="InterPro" id="IPR011009">
    <property type="entry name" value="Kinase-like_dom_sf"/>
</dbReference>
<keyword evidence="4" id="KW-0677">Repeat</keyword>
<evidence type="ECO:0000313" key="9">
    <source>
        <dbReference type="EMBL" id="KAK4588126.1"/>
    </source>
</evidence>
<feature type="domain" description="Gnk2-homologous" evidence="8">
    <location>
        <begin position="123"/>
        <end position="231"/>
    </location>
</feature>
<dbReference type="PANTHER" id="PTHR32411">
    <property type="entry name" value="CYSTEINE-RICH REPEAT SECRETORY PROTEIN 38-RELATED"/>
    <property type="match status" value="1"/>
</dbReference>
<evidence type="ECO:0000259" key="8">
    <source>
        <dbReference type="PROSITE" id="PS51473"/>
    </source>
</evidence>
<sequence length="303" mass="33235">MFSLHNSTAFLLQSFAVLALTSSINSQPNLRLNDCYGTTGTANASYNSNLASLFESLSSKASQNYSFYNDNSNIGIYSLYLCRGDVSNESCRSCVSSANQENINSCPSSARCADVNFFGKPDTQPWLIMSNVENTTSPDQPNFYARGLMEGLIGRANINDRLFEADEQTLKIGDRPLTSYGLVQCTIDLDVGSCEKCLSDLMVEALNCCESKIGWRISGPSCFLRSLSMHFMDSSMQARDDDDSGAMHYFNLTTILTATNNFSDVNKLGEGGFGPVYKGKLINGKETAVKRLSMKSKQGLEEF</sequence>
<accession>A0AAN7FA30</accession>
<dbReference type="GO" id="GO:0004672">
    <property type="term" value="F:protein kinase activity"/>
    <property type="evidence" value="ECO:0007669"/>
    <property type="project" value="InterPro"/>
</dbReference>
<feature type="signal peptide" evidence="6">
    <location>
        <begin position="1"/>
        <end position="26"/>
    </location>
</feature>
<feature type="chain" id="PRO_5043008543" evidence="6">
    <location>
        <begin position="27"/>
        <end position="303"/>
    </location>
</feature>
<dbReference type="InterPro" id="IPR000719">
    <property type="entry name" value="Prot_kinase_dom"/>
</dbReference>
<dbReference type="CDD" id="cd23509">
    <property type="entry name" value="Gnk2-like"/>
    <property type="match status" value="2"/>
</dbReference>
<protein>
    <submittedName>
        <fullName evidence="9">Uncharacterized protein</fullName>
    </submittedName>
</protein>
<comment type="subcellular location">
    <subcellularLocation>
        <location evidence="1">Secreted</location>
    </subcellularLocation>
</comment>
<evidence type="ECO:0000256" key="2">
    <source>
        <dbReference type="ARBA" id="ARBA00022525"/>
    </source>
</evidence>
<dbReference type="InterPro" id="IPR050581">
    <property type="entry name" value="CRR_secretory_protein"/>
</dbReference>
<dbReference type="Gene3D" id="3.30.430.20">
    <property type="entry name" value="Gnk2 domain, C-X8-C-X2-C motif"/>
    <property type="match status" value="2"/>
</dbReference>
<dbReference type="GO" id="GO:0005576">
    <property type="term" value="C:extracellular region"/>
    <property type="evidence" value="ECO:0007669"/>
    <property type="project" value="UniProtKB-SubCell"/>
</dbReference>
<gene>
    <name evidence="9" type="ORF">RGQ29_019216</name>
</gene>
<dbReference type="GO" id="GO:0005524">
    <property type="term" value="F:ATP binding"/>
    <property type="evidence" value="ECO:0007669"/>
    <property type="project" value="InterPro"/>
</dbReference>
<feature type="domain" description="Protein kinase" evidence="7">
    <location>
        <begin position="262"/>
        <end position="303"/>
    </location>
</feature>
<evidence type="ECO:0000256" key="1">
    <source>
        <dbReference type="ARBA" id="ARBA00004613"/>
    </source>
</evidence>
<keyword evidence="10" id="KW-1185">Reference proteome</keyword>
<dbReference type="PROSITE" id="PS51473">
    <property type="entry name" value="GNK2"/>
    <property type="match status" value="1"/>
</dbReference>
<evidence type="ECO:0000256" key="3">
    <source>
        <dbReference type="ARBA" id="ARBA00022729"/>
    </source>
</evidence>
<dbReference type="EMBL" id="JAXUIC010000005">
    <property type="protein sequence ID" value="KAK4588126.1"/>
    <property type="molecule type" value="Genomic_DNA"/>
</dbReference>
<reference evidence="9 10" key="1">
    <citation type="journal article" date="2023" name="G3 (Bethesda)">
        <title>A haplotype-resolved chromosome-scale genome for Quercus rubra L. provides insights into the genetics of adaptive traits for red oak species.</title>
        <authorList>
            <person name="Kapoor B."/>
            <person name="Jenkins J."/>
            <person name="Schmutz J."/>
            <person name="Zhebentyayeva T."/>
            <person name="Kuelheim C."/>
            <person name="Coggeshall M."/>
            <person name="Heim C."/>
            <person name="Lasky J.R."/>
            <person name="Leites L."/>
            <person name="Islam-Faridi N."/>
            <person name="Romero-Severson J."/>
            <person name="DeLeo V.L."/>
            <person name="Lucas S.M."/>
            <person name="Lazic D."/>
            <person name="Gailing O."/>
            <person name="Carlson J."/>
            <person name="Staton M."/>
        </authorList>
    </citation>
    <scope>NUCLEOTIDE SEQUENCE [LARGE SCALE GENOMIC DNA]</scope>
    <source>
        <strain evidence="9">Pseudo-F2</strain>
    </source>
</reference>
<organism evidence="9 10">
    <name type="scientific">Quercus rubra</name>
    <name type="common">Northern red oak</name>
    <name type="synonym">Quercus borealis</name>
    <dbReference type="NCBI Taxonomy" id="3512"/>
    <lineage>
        <taxon>Eukaryota</taxon>
        <taxon>Viridiplantae</taxon>
        <taxon>Streptophyta</taxon>
        <taxon>Embryophyta</taxon>
        <taxon>Tracheophyta</taxon>
        <taxon>Spermatophyta</taxon>
        <taxon>Magnoliopsida</taxon>
        <taxon>eudicotyledons</taxon>
        <taxon>Gunneridae</taxon>
        <taxon>Pentapetalae</taxon>
        <taxon>rosids</taxon>
        <taxon>fabids</taxon>
        <taxon>Fagales</taxon>
        <taxon>Fagaceae</taxon>
        <taxon>Quercus</taxon>
    </lineage>
</organism>
<evidence type="ECO:0000256" key="5">
    <source>
        <dbReference type="ARBA" id="ARBA00038515"/>
    </source>
</evidence>
<dbReference type="PANTHER" id="PTHR32411:SF43">
    <property type="entry name" value="CYSTEINE-RICH REPEAT SECRETORY PROTEIN 38"/>
    <property type="match status" value="1"/>
</dbReference>
<keyword evidence="2" id="KW-0964">Secreted</keyword>
<dbReference type="Proteomes" id="UP001324115">
    <property type="component" value="Unassembled WGS sequence"/>
</dbReference>
<dbReference type="InterPro" id="IPR002902">
    <property type="entry name" value="GNK2"/>
</dbReference>
<evidence type="ECO:0000313" key="10">
    <source>
        <dbReference type="Proteomes" id="UP001324115"/>
    </source>
</evidence>
<evidence type="ECO:0000256" key="4">
    <source>
        <dbReference type="ARBA" id="ARBA00022737"/>
    </source>
</evidence>
<dbReference type="InterPro" id="IPR038408">
    <property type="entry name" value="GNK2_sf"/>
</dbReference>
<name>A0AAN7FA30_QUERU</name>
<dbReference type="SUPFAM" id="SSF56112">
    <property type="entry name" value="Protein kinase-like (PK-like)"/>
    <property type="match status" value="1"/>
</dbReference>